<feature type="compositionally biased region" description="Low complexity" evidence="4">
    <location>
        <begin position="968"/>
        <end position="998"/>
    </location>
</feature>
<evidence type="ECO:0000256" key="3">
    <source>
        <dbReference type="PROSITE-ProRule" id="PRU00289"/>
    </source>
</evidence>
<feature type="domain" description="FtsK" evidence="5">
    <location>
        <begin position="368"/>
        <end position="551"/>
    </location>
</feature>
<dbReference type="RefSeq" id="WP_127095059.1">
    <property type="nucleotide sequence ID" value="NZ_CP031423.1"/>
</dbReference>
<keyword evidence="7" id="KW-1185">Reference proteome</keyword>
<dbReference type="PANTHER" id="PTHR22683">
    <property type="entry name" value="SPORULATION PROTEIN RELATED"/>
    <property type="match status" value="1"/>
</dbReference>
<sequence>MSRLLRGSLVRPPVPPASVAGADTSPVPAVDEPIVLPPPWTPSPRPGLPLLASIVPVVGSVALFLVTGSVLALWLALLGPLIALANMADGARSSRRARRAADRDARSARERAAVEVERRHAAERERLRQRHPDAATLLAAAEAEVWRPFPGRGDVLVVGAGDAPSAVRISGGGEAARTLRAGAAAVADAPVLLGVDTAVAVVGARVLVDAVVRALVVQACSIAAPGELELIAVSPRDAWAERMPHSHVPATRALAVLDADDPRPRRADGVLVRVPADTPPPSWCGAVLTVSSPQRARLDHDGRTSELRVECLSAVQAADVAADLAGRALALGVRTEVAETVVHLADLLADAPEPAAGGLRAVLGRHDGSPFPVDLVSDGPHAVVAGVTGSGKSELLISWILSLCAQTSTAEVSFLLADFKGGTAFDALSGLPHVTGVLTDLDGGGARRAIDSLRAEVRWRERALADAGARDIRDPRVHIPRLVIVVDEFAALLGAHPELHAVFIDVAARGRALGMHLILGTQRVAGVVRESLLANCPLRVSLRVTDAADSRAVIGTDEAALLPGGRAGAGRALVRRAGDGAPLAVRIALAEPGDVERVAHASRGPAPRRPWLPDLPAVVPLASLLGQGGAGDIVLGIVDEPERQRQSPALLSAADRGMLVVGAAGSGTSTILDVVAAQARGSAVRLPADAEAAWDTVSGLADHPPGRGDVLLLDDLDALAGAFPAEYAAAVFEALERLVRQAGAGGYLVVAGVRRLSGPVARLAELLPRRALLAMPSRADYLAAGGDGSHHATDAAPGRGRLDGRDVQFAIAEPEGDGQAADALRALEYPESDWTRVPGWIWGEPAADAGFAPERTTAFVARRSAVTRGALESWWAAGVAVISVEDVAAHSTAAITEVTAPRVVYGEPEEWQRHWTLLSRVRGDGDLLIDAACAGEYRLLTGDRTLPPYCAPGRARAWLRRAGGPAERVTLPTAPTAPTAPAAPAALAAPAAPGRRTAPPAPEPPRAPESVVLEPPDAPEPHVPAPEPPVPAPEPPIPVPVPPASTVPATRRSRRHERAS</sequence>
<proteinExistence type="predicted"/>
<dbReference type="InterPro" id="IPR002543">
    <property type="entry name" value="FtsK_dom"/>
</dbReference>
<organism evidence="6 7">
    <name type="scientific">Microbacterium lemovicicum</name>
    <dbReference type="NCBI Taxonomy" id="1072463"/>
    <lineage>
        <taxon>Bacteria</taxon>
        <taxon>Bacillati</taxon>
        <taxon>Actinomycetota</taxon>
        <taxon>Actinomycetes</taxon>
        <taxon>Micrococcales</taxon>
        <taxon>Microbacteriaceae</taxon>
        <taxon>Microbacterium</taxon>
    </lineage>
</organism>
<evidence type="ECO:0000256" key="4">
    <source>
        <dbReference type="SAM" id="MobiDB-lite"/>
    </source>
</evidence>
<dbReference type="InterPro" id="IPR027417">
    <property type="entry name" value="P-loop_NTPase"/>
</dbReference>
<dbReference type="KEGG" id="mlv:CVS47_00953"/>
<evidence type="ECO:0000256" key="1">
    <source>
        <dbReference type="ARBA" id="ARBA00022741"/>
    </source>
</evidence>
<dbReference type="Proteomes" id="UP000276888">
    <property type="component" value="Chromosome"/>
</dbReference>
<reference evidence="6 7" key="1">
    <citation type="submission" date="2018-08" db="EMBL/GenBank/DDBJ databases">
        <title>Microbacterium lemovicicum sp. nov., a bacterium isolated from a natural uranium-rich soil.</title>
        <authorList>
            <person name="ORTET P."/>
        </authorList>
    </citation>
    <scope>NUCLEOTIDE SEQUENCE [LARGE SCALE GENOMIC DNA]</scope>
    <source>
        <strain evidence="6 7">Viu22</strain>
    </source>
</reference>
<gene>
    <name evidence="6" type="primary">essC_1</name>
    <name evidence="6" type="ORF">CVS47_00953</name>
</gene>
<evidence type="ECO:0000313" key="6">
    <source>
        <dbReference type="EMBL" id="AZS36352.1"/>
    </source>
</evidence>
<protein>
    <submittedName>
        <fullName evidence="6">ESAT-6 secretion machinery protein EssC</fullName>
    </submittedName>
</protein>
<dbReference type="SUPFAM" id="SSF52540">
    <property type="entry name" value="P-loop containing nucleoside triphosphate hydrolases"/>
    <property type="match status" value="2"/>
</dbReference>
<dbReference type="EMBL" id="CP031423">
    <property type="protein sequence ID" value="AZS36352.1"/>
    <property type="molecule type" value="Genomic_DNA"/>
</dbReference>
<dbReference type="InterPro" id="IPR050206">
    <property type="entry name" value="FtsK/SpoIIIE/SftA"/>
</dbReference>
<dbReference type="PROSITE" id="PS50901">
    <property type="entry name" value="FTSK"/>
    <property type="match status" value="1"/>
</dbReference>
<name>A0A3Q9IYZ4_9MICO</name>
<feature type="compositionally biased region" description="Basic residues" evidence="4">
    <location>
        <begin position="1051"/>
        <end position="1060"/>
    </location>
</feature>
<keyword evidence="1 3" id="KW-0547">Nucleotide-binding</keyword>
<evidence type="ECO:0000256" key="2">
    <source>
        <dbReference type="ARBA" id="ARBA00022840"/>
    </source>
</evidence>
<dbReference type="GO" id="GO:0005524">
    <property type="term" value="F:ATP binding"/>
    <property type="evidence" value="ECO:0007669"/>
    <property type="project" value="UniProtKB-UniRule"/>
</dbReference>
<dbReference type="OrthoDB" id="9807790at2"/>
<feature type="region of interest" description="Disordered" evidence="4">
    <location>
        <begin position="968"/>
        <end position="1060"/>
    </location>
</feature>
<evidence type="ECO:0000313" key="7">
    <source>
        <dbReference type="Proteomes" id="UP000276888"/>
    </source>
</evidence>
<feature type="compositionally biased region" description="Pro residues" evidence="4">
    <location>
        <begin position="1016"/>
        <end position="1045"/>
    </location>
</feature>
<dbReference type="GO" id="GO:0003677">
    <property type="term" value="F:DNA binding"/>
    <property type="evidence" value="ECO:0007669"/>
    <property type="project" value="InterPro"/>
</dbReference>
<dbReference type="Gene3D" id="3.40.50.300">
    <property type="entry name" value="P-loop containing nucleotide triphosphate hydrolases"/>
    <property type="match status" value="3"/>
</dbReference>
<feature type="binding site" evidence="3">
    <location>
        <begin position="386"/>
        <end position="393"/>
    </location>
    <ligand>
        <name>ATP</name>
        <dbReference type="ChEBI" id="CHEBI:30616"/>
    </ligand>
</feature>
<dbReference type="AlphaFoldDB" id="A0A3Q9IYZ4"/>
<keyword evidence="2 3" id="KW-0067">ATP-binding</keyword>
<evidence type="ECO:0000259" key="5">
    <source>
        <dbReference type="PROSITE" id="PS50901"/>
    </source>
</evidence>
<dbReference type="PANTHER" id="PTHR22683:SF1">
    <property type="entry name" value="TYPE VII SECRETION SYSTEM PROTEIN ESSC"/>
    <property type="match status" value="1"/>
</dbReference>
<accession>A0A3Q9IYZ4</accession>
<dbReference type="CDD" id="cd01127">
    <property type="entry name" value="TrwB_TraG_TraD_VirD4"/>
    <property type="match status" value="1"/>
</dbReference>
<dbReference type="Pfam" id="PF01580">
    <property type="entry name" value="FtsK_SpoIIIE"/>
    <property type="match status" value="1"/>
</dbReference>